<feature type="non-terminal residue" evidence="1">
    <location>
        <position position="1"/>
    </location>
</feature>
<name>A0ACB8WP21_9TELE</name>
<accession>A0ACB8WP21</accession>
<comment type="caution">
    <text evidence="1">The sequence shown here is derived from an EMBL/GenBank/DDBJ whole genome shotgun (WGS) entry which is preliminary data.</text>
</comment>
<evidence type="ECO:0000313" key="2">
    <source>
        <dbReference type="Proteomes" id="UP000831701"/>
    </source>
</evidence>
<organism evidence="1 2">
    <name type="scientific">Scortum barcoo</name>
    <name type="common">barcoo grunter</name>
    <dbReference type="NCBI Taxonomy" id="214431"/>
    <lineage>
        <taxon>Eukaryota</taxon>
        <taxon>Metazoa</taxon>
        <taxon>Chordata</taxon>
        <taxon>Craniata</taxon>
        <taxon>Vertebrata</taxon>
        <taxon>Euteleostomi</taxon>
        <taxon>Actinopterygii</taxon>
        <taxon>Neopterygii</taxon>
        <taxon>Teleostei</taxon>
        <taxon>Neoteleostei</taxon>
        <taxon>Acanthomorphata</taxon>
        <taxon>Eupercaria</taxon>
        <taxon>Centrarchiformes</taxon>
        <taxon>Terapontoidei</taxon>
        <taxon>Terapontidae</taxon>
        <taxon>Scortum</taxon>
    </lineage>
</organism>
<keyword evidence="2" id="KW-1185">Reference proteome</keyword>
<gene>
    <name evidence="1" type="ORF">L3Q82_026144</name>
</gene>
<reference evidence="1" key="1">
    <citation type="submission" date="2022-04" db="EMBL/GenBank/DDBJ databases">
        <title>Jade perch genome.</title>
        <authorList>
            <person name="Chao B."/>
        </authorList>
    </citation>
    <scope>NUCLEOTIDE SEQUENCE</scope>
    <source>
        <strain evidence="1">CB-2022</strain>
    </source>
</reference>
<dbReference type="Proteomes" id="UP000831701">
    <property type="component" value="Chromosome 8"/>
</dbReference>
<evidence type="ECO:0000313" key="1">
    <source>
        <dbReference type="EMBL" id="KAI3369193.1"/>
    </source>
</evidence>
<protein>
    <submittedName>
        <fullName evidence="1">Uncharacterized protein</fullName>
    </submittedName>
</protein>
<sequence length="520" mass="57867">EEGGSRRIACPLDPKHTVSEDKLEKHLKKCNSREKPKPVYYVENINSGSADRDETPQQVSNDHFIRPINNNNSNKVLVTELFVCQGSLSERSQKQLQALLDKLKTAATGLQCDVEDRVLSHPVLQQELDNPKNGDSAHKHLKQQVNIQTHQRLLSEADGGSPSPCCVQSSILGHLEALRLLGRGRCFVEFGAGRGKLSHWIHEALKTEDQLKTRDELQLLLVERCSTRFKAGRPPEPPQTPNDAITFNNSVKLTRDIFICQRFFCLSEREESVRSDRCCSVVVQVDGKHQDDGVQFERLQVDIQHLDLSKVPLLRQKKLPLVGVGKHLCGAATDLALRCLLETPGLGEETEPPQKRLKTSEPSGPESADPAALQEPGPGPVLGLVVALCCHHRCEWRHYVGQQFFLQRGLGPAEFSTFCRMSSWATCGLRPTNQDRLHQNPANQRRDDEEHEPAEDADAVSGFLSAAERERVGRLCKCLIDGGRLDFLKTKGFDSKLIGYVDSQVTLENVLLTAVPSSSS</sequence>
<proteinExistence type="predicted"/>
<dbReference type="EMBL" id="CM041538">
    <property type="protein sequence ID" value="KAI3369193.1"/>
    <property type="molecule type" value="Genomic_DNA"/>
</dbReference>